<organism evidence="2">
    <name type="scientific">Gulosibacter sediminis</name>
    <dbReference type="NCBI Taxonomy" id="1729695"/>
    <lineage>
        <taxon>Bacteria</taxon>
        <taxon>Bacillati</taxon>
        <taxon>Actinomycetota</taxon>
        <taxon>Actinomycetes</taxon>
        <taxon>Micrococcales</taxon>
        <taxon>Microbacteriaceae</taxon>
        <taxon>Gulosibacter</taxon>
    </lineage>
</organism>
<feature type="compositionally biased region" description="Polar residues" evidence="1">
    <location>
        <begin position="21"/>
        <end position="34"/>
    </location>
</feature>
<evidence type="ECO:0008006" key="3">
    <source>
        <dbReference type="Google" id="ProtNLM"/>
    </source>
</evidence>
<name>A0ABY4MXK2_9MICO</name>
<accession>A0ABY4MXK2</accession>
<gene>
    <name evidence="2" type="ORF">M3M28_07565</name>
</gene>
<feature type="region of interest" description="Disordered" evidence="1">
    <location>
        <begin position="21"/>
        <end position="102"/>
    </location>
</feature>
<feature type="compositionally biased region" description="Polar residues" evidence="1">
    <location>
        <begin position="41"/>
        <end position="58"/>
    </location>
</feature>
<sequence>MASINWGRIGRMVVDTVVKAVSSTSTQERTSSPAKSKRRTTSAGTQQASSPKPSSSRGGEQRGSDDESSPGQYGPGRTREIRANEVRGIQTSYAPDRDGTPDPGEVVWTWVPYVENDGRGKDRPVLILARIDANSVLGCYLSTKQHNGYVSVGAGDWDSSGRESFMNPARLLRVTDDGMRREGAVMPRGSFDRAIAELSAEYAELF</sequence>
<dbReference type="EMBL" id="CP097160">
    <property type="protein sequence ID" value="UQN13928.1"/>
    <property type="molecule type" value="Genomic_DNA"/>
</dbReference>
<protein>
    <recommendedName>
        <fullName evidence="3">Type II toxin-antitoxin system PemK/MazF family toxin</fullName>
    </recommendedName>
</protein>
<reference evidence="2" key="1">
    <citation type="submission" date="2022-05" db="EMBL/GenBank/DDBJ databases">
        <title>Complete genome sequence of toluene-degrading Gulosibacter sediminis strain ACHW.36C.</title>
        <authorList>
            <person name="Wai A.C."/>
            <person name="Lai G.K."/>
            <person name="Griffin S.D."/>
            <person name="Leung F.C."/>
        </authorList>
    </citation>
    <scope>NUCLEOTIDE SEQUENCE [LARGE SCALE GENOMIC DNA]</scope>
    <source>
        <strain evidence="2">ACHW.36C</strain>
    </source>
</reference>
<proteinExistence type="predicted"/>
<evidence type="ECO:0000313" key="2">
    <source>
        <dbReference type="EMBL" id="UQN13928.1"/>
    </source>
</evidence>
<evidence type="ECO:0000256" key="1">
    <source>
        <dbReference type="SAM" id="MobiDB-lite"/>
    </source>
</evidence>